<name>A0A7N9D981_MACFA</name>
<dbReference type="AlphaFoldDB" id="A0A7N9D981"/>
<organism evidence="1 2">
    <name type="scientific">Macaca fascicularis</name>
    <name type="common">Crab-eating macaque</name>
    <name type="synonym">Cynomolgus monkey</name>
    <dbReference type="NCBI Taxonomy" id="9541"/>
    <lineage>
        <taxon>Eukaryota</taxon>
        <taxon>Metazoa</taxon>
        <taxon>Chordata</taxon>
        <taxon>Craniata</taxon>
        <taxon>Vertebrata</taxon>
        <taxon>Euteleostomi</taxon>
        <taxon>Mammalia</taxon>
        <taxon>Eutheria</taxon>
        <taxon>Euarchontoglires</taxon>
        <taxon>Primates</taxon>
        <taxon>Haplorrhini</taxon>
        <taxon>Catarrhini</taxon>
        <taxon>Cercopithecidae</taxon>
        <taxon>Cercopithecinae</taxon>
        <taxon>Macaca</taxon>
    </lineage>
</organism>
<sequence>DKSRFVTQAVVQWRSLGSLQPLPPGFKRFSCLSLPSSWDYRCASTRLANFCIFNRDEVSPCWSGWSETPDLVIHLSQPPKVLGFQARATKPCLATSNEIARQLNDRSR</sequence>
<proteinExistence type="predicted"/>
<reference evidence="1" key="2">
    <citation type="submission" date="2025-08" db="UniProtKB">
        <authorList>
            <consortium name="Ensembl"/>
        </authorList>
    </citation>
    <scope>IDENTIFICATION</scope>
</reference>
<evidence type="ECO:0000313" key="2">
    <source>
        <dbReference type="Proteomes" id="UP000233100"/>
    </source>
</evidence>
<reference evidence="1 2" key="1">
    <citation type="submission" date="2013-03" db="EMBL/GenBank/DDBJ databases">
        <authorList>
            <person name="Warren W."/>
            <person name="Wilson R.K."/>
        </authorList>
    </citation>
    <scope>NUCLEOTIDE SEQUENCE</scope>
</reference>
<dbReference type="GeneTree" id="ENSGT00940000161627"/>
<evidence type="ECO:0000313" key="1">
    <source>
        <dbReference type="Ensembl" id="ENSMFAP00000063050.1"/>
    </source>
</evidence>
<accession>A0A7N9D981</accession>
<dbReference type="Proteomes" id="UP000233100">
    <property type="component" value="Chromosome 14"/>
</dbReference>
<protein>
    <submittedName>
        <fullName evidence="1">Uncharacterized protein</fullName>
    </submittedName>
</protein>
<keyword evidence="2" id="KW-1185">Reference proteome</keyword>
<reference evidence="1" key="3">
    <citation type="submission" date="2025-09" db="UniProtKB">
        <authorList>
            <consortium name="Ensembl"/>
        </authorList>
    </citation>
    <scope>IDENTIFICATION</scope>
</reference>
<dbReference type="Ensembl" id="ENSMFAT00000091036.1">
    <property type="protein sequence ID" value="ENSMFAP00000063050.1"/>
    <property type="gene ID" value="ENSMFAG00000051964.1"/>
</dbReference>
<dbReference type="PANTHER" id="PTHR46254">
    <property type="entry name" value="PROTEIN GVQW1-RELATED"/>
    <property type="match status" value="1"/>
</dbReference>